<comment type="caution">
    <text evidence="2">The sequence shown here is derived from an EMBL/GenBank/DDBJ whole genome shotgun (WGS) entry which is preliminary data.</text>
</comment>
<dbReference type="Proteomes" id="UP000194565">
    <property type="component" value="Unassembled WGS sequence"/>
</dbReference>
<dbReference type="AlphaFoldDB" id="A0A252A0S6"/>
<evidence type="ECO:0000256" key="1">
    <source>
        <dbReference type="SAM" id="MobiDB-lite"/>
    </source>
</evidence>
<gene>
    <name evidence="2" type="ORF">HC62_16965</name>
</gene>
<reference evidence="2 3" key="1">
    <citation type="submission" date="2014-06" db="EMBL/GenBank/DDBJ databases">
        <authorList>
            <person name="Ju J."/>
            <person name="Zhang J."/>
        </authorList>
    </citation>
    <scope>NUCLEOTIDE SEQUENCE [LARGE SCALE GENOMIC DNA]</scope>
    <source>
        <strain evidence="2">DmW_042</strain>
    </source>
</reference>
<dbReference type="EMBL" id="JOMM01000068">
    <property type="protein sequence ID" value="OUI80713.1"/>
    <property type="molecule type" value="Genomic_DNA"/>
</dbReference>
<accession>A0A252A0S6</accession>
<protein>
    <submittedName>
        <fullName evidence="2">Uncharacterized protein</fullName>
    </submittedName>
</protein>
<evidence type="ECO:0000313" key="2">
    <source>
        <dbReference type="EMBL" id="OUI80713.1"/>
    </source>
</evidence>
<organism evidence="2 3">
    <name type="scientific">Acetobacter tropicalis</name>
    <dbReference type="NCBI Taxonomy" id="104102"/>
    <lineage>
        <taxon>Bacteria</taxon>
        <taxon>Pseudomonadati</taxon>
        <taxon>Pseudomonadota</taxon>
        <taxon>Alphaproteobacteria</taxon>
        <taxon>Acetobacterales</taxon>
        <taxon>Acetobacteraceae</taxon>
        <taxon>Acetobacter</taxon>
    </lineage>
</organism>
<name>A0A252A0S6_9PROT</name>
<evidence type="ECO:0000313" key="3">
    <source>
        <dbReference type="Proteomes" id="UP000194565"/>
    </source>
</evidence>
<proteinExistence type="predicted"/>
<sequence>MKHVLKGEEGQGGSTQAHTPHPSLWERRGQSLHRQPSEPRMSLCPTVFSQTEFAGLPDADFDGVKVALSGAHPATSEGPHEKWQTTAVFSAFWVCFAHQNAVSCLKSRAGIDLSRFDMFGV</sequence>
<feature type="region of interest" description="Disordered" evidence="1">
    <location>
        <begin position="1"/>
        <end position="41"/>
    </location>
</feature>